<proteinExistence type="predicted"/>
<organism evidence="3 4">
    <name type="scientific">Chaetomium strumarium</name>
    <dbReference type="NCBI Taxonomy" id="1170767"/>
    <lineage>
        <taxon>Eukaryota</taxon>
        <taxon>Fungi</taxon>
        <taxon>Dikarya</taxon>
        <taxon>Ascomycota</taxon>
        <taxon>Pezizomycotina</taxon>
        <taxon>Sordariomycetes</taxon>
        <taxon>Sordariomycetidae</taxon>
        <taxon>Sordariales</taxon>
        <taxon>Chaetomiaceae</taxon>
        <taxon>Chaetomium</taxon>
    </lineage>
</organism>
<dbReference type="Proteomes" id="UP001273166">
    <property type="component" value="Unassembled WGS sequence"/>
</dbReference>
<dbReference type="InterPro" id="IPR012942">
    <property type="entry name" value="SRR1-like"/>
</dbReference>
<sequence length="307" mass="33919">MVGSVLITKQSPRRRNRQVPERSHPRGHRAGSQTPINAIYDSGTPLFTKAAIGSLVQKIDEAGIRRVQTEPRSLKLSIAGIDGKMVDTSLQIGVKHPIPPHWPPPENGSVLMDAMLSIDFRPIDHLTSIASVFVSDFDLRKAFLTMTVNVLAVPVLPDTGEVVPDAPIRPASETRAVLQQEKAKWDASAACRELMAMLQAVADASRLPHVDKVVAFACYRPSVVERAERVVTEHALVLSIRDFFTRHSPMTTVRCYIQDPIYEDIDREVLEDLGMTVLDHPCGFLQVDDSTAVFFSGAWNSYTADRG</sequence>
<evidence type="ECO:0000259" key="2">
    <source>
        <dbReference type="Pfam" id="PF07985"/>
    </source>
</evidence>
<evidence type="ECO:0000256" key="1">
    <source>
        <dbReference type="SAM" id="MobiDB-lite"/>
    </source>
</evidence>
<dbReference type="RefSeq" id="XP_062717645.1">
    <property type="nucleotide sequence ID" value="XM_062870623.1"/>
</dbReference>
<dbReference type="EMBL" id="JAUDZG010000008">
    <property type="protein sequence ID" value="KAK3301865.1"/>
    <property type="molecule type" value="Genomic_DNA"/>
</dbReference>
<keyword evidence="4" id="KW-1185">Reference proteome</keyword>
<comment type="caution">
    <text evidence="3">The sequence shown here is derived from an EMBL/GenBank/DDBJ whole genome shotgun (WGS) entry which is preliminary data.</text>
</comment>
<protein>
    <recommendedName>
        <fullName evidence="2">SRR1-like domain-containing protein</fullName>
    </recommendedName>
</protein>
<gene>
    <name evidence="3" type="ORF">B0T15DRAFT_563544</name>
</gene>
<reference evidence="3" key="2">
    <citation type="submission" date="2023-06" db="EMBL/GenBank/DDBJ databases">
        <authorList>
            <consortium name="Lawrence Berkeley National Laboratory"/>
            <person name="Mondo S.J."/>
            <person name="Hensen N."/>
            <person name="Bonometti L."/>
            <person name="Westerberg I."/>
            <person name="Brannstrom I.O."/>
            <person name="Guillou S."/>
            <person name="Cros-Aarteil S."/>
            <person name="Calhoun S."/>
            <person name="Haridas S."/>
            <person name="Kuo A."/>
            <person name="Pangilinan J."/>
            <person name="Riley R."/>
            <person name="Labutti K."/>
            <person name="Andreopoulos B."/>
            <person name="Lipzen A."/>
            <person name="Chen C."/>
            <person name="Yanf M."/>
            <person name="Daum C."/>
            <person name="Ng V."/>
            <person name="Clum A."/>
            <person name="Steindorff A."/>
            <person name="Ohm R."/>
            <person name="Martin F."/>
            <person name="Silar P."/>
            <person name="Natvig D."/>
            <person name="Lalanne C."/>
            <person name="Gautier V."/>
            <person name="Ament-Velasquez S.L."/>
            <person name="Kruys A."/>
            <person name="Hutchinson M.I."/>
            <person name="Powell A.J."/>
            <person name="Barry K."/>
            <person name="Miller A.N."/>
            <person name="Grigoriev I.V."/>
            <person name="Debuchy R."/>
            <person name="Gladieux P."/>
            <person name="Thoren M.H."/>
            <person name="Johannesson H."/>
        </authorList>
    </citation>
    <scope>NUCLEOTIDE SEQUENCE</scope>
    <source>
        <strain evidence="3">CBS 333.67</strain>
    </source>
</reference>
<dbReference type="AlphaFoldDB" id="A0AAJ0LY26"/>
<feature type="region of interest" description="Disordered" evidence="1">
    <location>
        <begin position="1"/>
        <end position="37"/>
    </location>
</feature>
<dbReference type="PANTHER" id="PTHR42080:SF3">
    <property type="entry name" value="SRR1-LIKE DOMAIN-CONTAINING PROTEIN"/>
    <property type="match status" value="1"/>
</dbReference>
<name>A0AAJ0LY26_9PEZI</name>
<reference evidence="3" key="1">
    <citation type="journal article" date="2023" name="Mol. Phylogenet. Evol.">
        <title>Genome-scale phylogeny and comparative genomics of the fungal order Sordariales.</title>
        <authorList>
            <person name="Hensen N."/>
            <person name="Bonometti L."/>
            <person name="Westerberg I."/>
            <person name="Brannstrom I.O."/>
            <person name="Guillou S."/>
            <person name="Cros-Aarteil S."/>
            <person name="Calhoun S."/>
            <person name="Haridas S."/>
            <person name="Kuo A."/>
            <person name="Mondo S."/>
            <person name="Pangilinan J."/>
            <person name="Riley R."/>
            <person name="LaButti K."/>
            <person name="Andreopoulos B."/>
            <person name="Lipzen A."/>
            <person name="Chen C."/>
            <person name="Yan M."/>
            <person name="Daum C."/>
            <person name="Ng V."/>
            <person name="Clum A."/>
            <person name="Steindorff A."/>
            <person name="Ohm R.A."/>
            <person name="Martin F."/>
            <person name="Silar P."/>
            <person name="Natvig D.O."/>
            <person name="Lalanne C."/>
            <person name="Gautier V."/>
            <person name="Ament-Velasquez S.L."/>
            <person name="Kruys A."/>
            <person name="Hutchinson M.I."/>
            <person name="Powell A.J."/>
            <person name="Barry K."/>
            <person name="Miller A.N."/>
            <person name="Grigoriev I.V."/>
            <person name="Debuchy R."/>
            <person name="Gladieux P."/>
            <person name="Hiltunen Thoren M."/>
            <person name="Johannesson H."/>
        </authorList>
    </citation>
    <scope>NUCLEOTIDE SEQUENCE</scope>
    <source>
        <strain evidence="3">CBS 333.67</strain>
    </source>
</reference>
<dbReference type="Pfam" id="PF07985">
    <property type="entry name" value="SRR1"/>
    <property type="match status" value="1"/>
</dbReference>
<accession>A0AAJ0LY26</accession>
<feature type="domain" description="SRR1-like" evidence="2">
    <location>
        <begin position="207"/>
        <end position="295"/>
    </location>
</feature>
<evidence type="ECO:0000313" key="4">
    <source>
        <dbReference type="Proteomes" id="UP001273166"/>
    </source>
</evidence>
<dbReference type="GeneID" id="87889452"/>
<dbReference type="PANTHER" id="PTHR42080">
    <property type="entry name" value="SRR1 DOMAIN-CONTAINING PROTEIN"/>
    <property type="match status" value="1"/>
</dbReference>
<evidence type="ECO:0000313" key="3">
    <source>
        <dbReference type="EMBL" id="KAK3301865.1"/>
    </source>
</evidence>